<keyword evidence="2" id="KW-1185">Reference proteome</keyword>
<name>A0A0D8Y2W6_DICVI</name>
<evidence type="ECO:0000313" key="1">
    <source>
        <dbReference type="EMBL" id="KJH51060.1"/>
    </source>
</evidence>
<sequence length="113" mass="12622">MPLVKQSQIPSWSWMAQQSNVSHSNDDFAPRAFPAFDQKPAFFAELNPSFMGYMPYQPFTNNGFGTGLTSVGLPNGLPTPTGFHQNSTSFHMLPYANENTQLEHHLESFPNLS</sequence>
<reference evidence="2" key="2">
    <citation type="journal article" date="2016" name="Sci. Rep.">
        <title>Dictyocaulus viviparus genome, variome and transcriptome elucidate lungworm biology and support future intervention.</title>
        <authorList>
            <person name="McNulty S.N."/>
            <person name="Strube C."/>
            <person name="Rosa B.A."/>
            <person name="Martin J.C."/>
            <person name="Tyagi R."/>
            <person name="Choi Y.J."/>
            <person name="Wang Q."/>
            <person name="Hallsworth Pepin K."/>
            <person name="Zhang X."/>
            <person name="Ozersky P."/>
            <person name="Wilson R.K."/>
            <person name="Sternberg P.W."/>
            <person name="Gasser R.B."/>
            <person name="Mitreva M."/>
        </authorList>
    </citation>
    <scope>NUCLEOTIDE SEQUENCE [LARGE SCALE GENOMIC DNA]</scope>
    <source>
        <strain evidence="2">HannoverDv2000</strain>
    </source>
</reference>
<gene>
    <name evidence="1" type="ORF">DICVIV_02727</name>
</gene>
<dbReference type="Proteomes" id="UP000053766">
    <property type="component" value="Unassembled WGS sequence"/>
</dbReference>
<protein>
    <submittedName>
        <fullName evidence="1">Uncharacterized protein</fullName>
    </submittedName>
</protein>
<dbReference type="STRING" id="29172.A0A0D8Y2W6"/>
<dbReference type="OrthoDB" id="6159439at2759"/>
<accession>A0A0D8Y2W6</accession>
<reference evidence="1 2" key="1">
    <citation type="submission" date="2013-11" db="EMBL/GenBank/DDBJ databases">
        <title>Draft genome of the bovine lungworm Dictyocaulus viviparus.</title>
        <authorList>
            <person name="Mitreva M."/>
        </authorList>
    </citation>
    <scope>NUCLEOTIDE SEQUENCE [LARGE SCALE GENOMIC DNA]</scope>
    <source>
        <strain evidence="1 2">HannoverDv2000</strain>
    </source>
</reference>
<dbReference type="EMBL" id="KN716191">
    <property type="protein sequence ID" value="KJH51060.1"/>
    <property type="molecule type" value="Genomic_DNA"/>
</dbReference>
<organism evidence="1 2">
    <name type="scientific">Dictyocaulus viviparus</name>
    <name type="common">Bovine lungworm</name>
    <dbReference type="NCBI Taxonomy" id="29172"/>
    <lineage>
        <taxon>Eukaryota</taxon>
        <taxon>Metazoa</taxon>
        <taxon>Ecdysozoa</taxon>
        <taxon>Nematoda</taxon>
        <taxon>Chromadorea</taxon>
        <taxon>Rhabditida</taxon>
        <taxon>Rhabditina</taxon>
        <taxon>Rhabditomorpha</taxon>
        <taxon>Strongyloidea</taxon>
        <taxon>Metastrongylidae</taxon>
        <taxon>Dictyocaulus</taxon>
    </lineage>
</organism>
<evidence type="ECO:0000313" key="2">
    <source>
        <dbReference type="Proteomes" id="UP000053766"/>
    </source>
</evidence>
<proteinExistence type="predicted"/>
<dbReference type="AlphaFoldDB" id="A0A0D8Y2W6"/>